<dbReference type="SUPFAM" id="SSF63491">
    <property type="entry name" value="BAG domain"/>
    <property type="match status" value="1"/>
</dbReference>
<dbReference type="PROSITE" id="PS51035">
    <property type="entry name" value="BAG"/>
    <property type="match status" value="1"/>
</dbReference>
<feature type="compositionally biased region" description="Polar residues" evidence="3">
    <location>
        <begin position="1"/>
        <end position="22"/>
    </location>
</feature>
<dbReference type="SMART" id="SM00264">
    <property type="entry name" value="BAG"/>
    <property type="match status" value="1"/>
</dbReference>
<keyword evidence="6" id="KW-1185">Reference proteome</keyword>
<reference evidence="5" key="1">
    <citation type="submission" date="2023-02" db="EMBL/GenBank/DDBJ databases">
        <title>Genome of toxic invasive species Heracleum sosnowskyi carries increased number of genes despite the absence of recent whole-genome duplications.</title>
        <authorList>
            <person name="Schelkunov M."/>
            <person name="Shtratnikova V."/>
            <person name="Makarenko M."/>
            <person name="Klepikova A."/>
            <person name="Omelchenko D."/>
            <person name="Novikova G."/>
            <person name="Obukhova E."/>
            <person name="Bogdanov V."/>
            <person name="Penin A."/>
            <person name="Logacheva M."/>
        </authorList>
    </citation>
    <scope>NUCLEOTIDE SEQUENCE</scope>
    <source>
        <strain evidence="5">Hsosn_3</strain>
        <tissue evidence="5">Leaf</tissue>
    </source>
</reference>
<dbReference type="Gene3D" id="1.20.58.120">
    <property type="entry name" value="BAG domain"/>
    <property type="match status" value="1"/>
</dbReference>
<evidence type="ECO:0000313" key="6">
    <source>
        <dbReference type="Proteomes" id="UP001237642"/>
    </source>
</evidence>
<feature type="region of interest" description="Disordered" evidence="3">
    <location>
        <begin position="1"/>
        <end position="29"/>
    </location>
</feature>
<evidence type="ECO:0000313" key="5">
    <source>
        <dbReference type="EMBL" id="KAK1353421.1"/>
    </source>
</evidence>
<dbReference type="AlphaFoldDB" id="A0AAD8GRW2"/>
<feature type="region of interest" description="Disordered" evidence="3">
    <location>
        <begin position="202"/>
        <end position="239"/>
    </location>
</feature>
<dbReference type="GO" id="GO:0009506">
    <property type="term" value="C:plasmodesma"/>
    <property type="evidence" value="ECO:0007669"/>
    <property type="project" value="TreeGrafter"/>
</dbReference>
<dbReference type="InterPro" id="IPR036533">
    <property type="entry name" value="BAG_dom_sf"/>
</dbReference>
<gene>
    <name evidence="5" type="ORF">POM88_052556</name>
</gene>
<dbReference type="EMBL" id="JAUIZM010000013">
    <property type="protein sequence ID" value="KAK1353421.1"/>
    <property type="molecule type" value="Genomic_DNA"/>
</dbReference>
<evidence type="ECO:0000256" key="2">
    <source>
        <dbReference type="ARBA" id="ARBA00023186"/>
    </source>
</evidence>
<comment type="caution">
    <text evidence="5">The sequence shown here is derived from an EMBL/GenBank/DDBJ whole genome shotgun (WGS) entry which is preliminary data.</text>
</comment>
<feature type="compositionally biased region" description="Basic and acidic residues" evidence="3">
    <location>
        <begin position="220"/>
        <end position="239"/>
    </location>
</feature>
<feature type="domain" description="BAG" evidence="4">
    <location>
        <begin position="76"/>
        <end position="153"/>
    </location>
</feature>
<organism evidence="5 6">
    <name type="scientific">Heracleum sosnowskyi</name>
    <dbReference type="NCBI Taxonomy" id="360622"/>
    <lineage>
        <taxon>Eukaryota</taxon>
        <taxon>Viridiplantae</taxon>
        <taxon>Streptophyta</taxon>
        <taxon>Embryophyta</taxon>
        <taxon>Tracheophyta</taxon>
        <taxon>Spermatophyta</taxon>
        <taxon>Magnoliopsida</taxon>
        <taxon>eudicotyledons</taxon>
        <taxon>Gunneridae</taxon>
        <taxon>Pentapetalae</taxon>
        <taxon>asterids</taxon>
        <taxon>campanulids</taxon>
        <taxon>Apiales</taxon>
        <taxon>Apiaceae</taxon>
        <taxon>Apioideae</taxon>
        <taxon>apioid superclade</taxon>
        <taxon>Tordylieae</taxon>
        <taxon>Tordyliinae</taxon>
        <taxon>Heracleum</taxon>
    </lineage>
</organism>
<evidence type="ECO:0000259" key="4">
    <source>
        <dbReference type="PROSITE" id="PS51035"/>
    </source>
</evidence>
<feature type="compositionally biased region" description="Basic and acidic residues" evidence="3">
    <location>
        <begin position="295"/>
        <end position="304"/>
    </location>
</feature>
<keyword evidence="2" id="KW-0143">Chaperone</keyword>
<dbReference type="InterPro" id="IPR000048">
    <property type="entry name" value="IQ_motif_EF-hand-BS"/>
</dbReference>
<dbReference type="PANTHER" id="PTHR33322:SF4">
    <property type="entry name" value="BAG DOMAIN CONTAINING PROTEIN, EXPRESSED"/>
    <property type="match status" value="1"/>
</dbReference>
<dbReference type="InterPro" id="IPR003103">
    <property type="entry name" value="BAG_domain"/>
</dbReference>
<reference evidence="5" key="2">
    <citation type="submission" date="2023-05" db="EMBL/GenBank/DDBJ databases">
        <authorList>
            <person name="Schelkunov M.I."/>
        </authorList>
    </citation>
    <scope>NUCLEOTIDE SEQUENCE</scope>
    <source>
        <strain evidence="5">Hsosn_3</strain>
        <tissue evidence="5">Leaf</tissue>
    </source>
</reference>
<dbReference type="PROSITE" id="PS50096">
    <property type="entry name" value="IQ"/>
    <property type="match status" value="1"/>
</dbReference>
<proteinExistence type="predicted"/>
<dbReference type="InterPro" id="IPR040400">
    <property type="entry name" value="BAG5/6/7/8"/>
</dbReference>
<dbReference type="GO" id="GO:0006457">
    <property type="term" value="P:protein folding"/>
    <property type="evidence" value="ECO:0007669"/>
    <property type="project" value="TreeGrafter"/>
</dbReference>
<dbReference type="Pfam" id="PF02179">
    <property type="entry name" value="BAG"/>
    <property type="match status" value="1"/>
</dbReference>
<feature type="compositionally biased region" description="Acidic residues" evidence="3">
    <location>
        <begin position="209"/>
        <end position="219"/>
    </location>
</feature>
<name>A0AAD8GRW2_9APIA</name>
<dbReference type="GO" id="GO:0051087">
    <property type="term" value="F:protein-folding chaperone binding"/>
    <property type="evidence" value="ECO:0007669"/>
    <property type="project" value="InterPro"/>
</dbReference>
<dbReference type="Proteomes" id="UP001237642">
    <property type="component" value="Unassembled WGS sequence"/>
</dbReference>
<dbReference type="PANTHER" id="PTHR33322">
    <property type="entry name" value="BAG DOMAIN CONTAINING PROTEIN, EXPRESSED"/>
    <property type="match status" value="1"/>
</dbReference>
<keyword evidence="1" id="KW-0112">Calmodulin-binding</keyword>
<evidence type="ECO:0000256" key="3">
    <source>
        <dbReference type="SAM" id="MobiDB-lite"/>
    </source>
</evidence>
<feature type="region of interest" description="Disordered" evidence="3">
    <location>
        <begin position="284"/>
        <end position="304"/>
    </location>
</feature>
<dbReference type="Pfam" id="PF00612">
    <property type="entry name" value="IQ"/>
    <property type="match status" value="1"/>
</dbReference>
<protein>
    <submittedName>
        <fullName evidence="5">BAG domain-containing protein</fullName>
    </submittedName>
</protein>
<accession>A0AAD8GRW2</accession>
<sequence>MASPFFSSYWNQPSESRYSPSSIPLKRKPETASPKVISIPVHFVGSENNRVNSGLNRSGSALKIQKVFRGFLLRKSVSKIVSIKNEVEEIERRIGTVELIRKDSKERLRINETLMALLFKLDSVRGIDSGVRELRKGVIRKAIALQEKVDALVVHPPHSIKSDGGQIVVHHPLRGDDEVPIENQVESMDLLNDDQEECNTMNSKTEIQKEDEDMEEETGDVTRGDNDKMMREEAGEKNSNEELQTQMIRMMSELVEKNEMQTRMINSLTHRVGQLEKALLCDKLRRTNKKKKRQHDAAADGKQQ</sequence>
<dbReference type="GO" id="GO:0005516">
    <property type="term" value="F:calmodulin binding"/>
    <property type="evidence" value="ECO:0007669"/>
    <property type="project" value="UniProtKB-KW"/>
</dbReference>
<evidence type="ECO:0000256" key="1">
    <source>
        <dbReference type="ARBA" id="ARBA00022860"/>
    </source>
</evidence>